<accession>A0ABR4ISN1</accession>
<protein>
    <submittedName>
        <fullName evidence="1">Uncharacterized protein</fullName>
    </submittedName>
</protein>
<evidence type="ECO:0000313" key="2">
    <source>
        <dbReference type="Proteomes" id="UP001610335"/>
    </source>
</evidence>
<evidence type="ECO:0000313" key="1">
    <source>
        <dbReference type="EMBL" id="KAL2830780.1"/>
    </source>
</evidence>
<reference evidence="1 2" key="1">
    <citation type="submission" date="2024-07" db="EMBL/GenBank/DDBJ databases">
        <title>Section-level genome sequencing and comparative genomics of Aspergillus sections Usti and Cavernicolus.</title>
        <authorList>
            <consortium name="Lawrence Berkeley National Laboratory"/>
            <person name="Nybo J.L."/>
            <person name="Vesth T.C."/>
            <person name="Theobald S."/>
            <person name="Frisvad J.C."/>
            <person name="Larsen T.O."/>
            <person name="Kjaerboelling I."/>
            <person name="Rothschild-Mancinelli K."/>
            <person name="Lyhne E.K."/>
            <person name="Kogle M.E."/>
            <person name="Barry K."/>
            <person name="Clum A."/>
            <person name="Na H."/>
            <person name="Ledsgaard L."/>
            <person name="Lin J."/>
            <person name="Lipzen A."/>
            <person name="Kuo A."/>
            <person name="Riley R."/>
            <person name="Mondo S."/>
            <person name="LaButti K."/>
            <person name="Haridas S."/>
            <person name="Pangalinan J."/>
            <person name="Salamov A.A."/>
            <person name="Simmons B.A."/>
            <person name="Magnuson J.K."/>
            <person name="Chen J."/>
            <person name="Drula E."/>
            <person name="Henrissat B."/>
            <person name="Wiebenga A."/>
            <person name="Lubbers R.J."/>
            <person name="Gomes A.C."/>
            <person name="Makela M.R."/>
            <person name="Stajich J."/>
            <person name="Grigoriev I.V."/>
            <person name="Mortensen U.H."/>
            <person name="De vries R.P."/>
            <person name="Baker S.E."/>
            <person name="Andersen M.R."/>
        </authorList>
    </citation>
    <scope>NUCLEOTIDE SEQUENCE [LARGE SCALE GENOMIC DNA]</scope>
    <source>
        <strain evidence="1 2">CBS 600.67</strain>
    </source>
</reference>
<keyword evidence="2" id="KW-1185">Reference proteome</keyword>
<sequence length="260" mass="29653">MTTPSRQADKEAQQEKEILKIGEDIQRVFNYRARKMDAPGGYKIHHFSWAGTAVYERSSTPPEQSLWFILALPKVCAPSSTDELRVNLLLQRAMKYIDPVFAQVPAGTGLPRDRALLGYAKGKMEKYYSQHGWWQTDNEESGRKEFADKGEPEVYWDNRLKVGSGMVSFQEIPSYGDWESQRQVVRPMNQPPTKERVLPEVYTLVKPCKPSCLRQSMTMAELEGEHHTPQHPCLLQKHINQQEAADAIPNVGTSLPLRVN</sequence>
<gene>
    <name evidence="1" type="ORF">BDW59DRAFT_158225</name>
</gene>
<dbReference type="Proteomes" id="UP001610335">
    <property type="component" value="Unassembled WGS sequence"/>
</dbReference>
<comment type="caution">
    <text evidence="1">The sequence shown here is derived from an EMBL/GenBank/DDBJ whole genome shotgun (WGS) entry which is preliminary data.</text>
</comment>
<dbReference type="EMBL" id="JBFXLS010000011">
    <property type="protein sequence ID" value="KAL2830780.1"/>
    <property type="molecule type" value="Genomic_DNA"/>
</dbReference>
<name>A0ABR4ISN1_9EURO</name>
<organism evidence="1 2">
    <name type="scientific">Aspergillus cavernicola</name>
    <dbReference type="NCBI Taxonomy" id="176166"/>
    <lineage>
        <taxon>Eukaryota</taxon>
        <taxon>Fungi</taxon>
        <taxon>Dikarya</taxon>
        <taxon>Ascomycota</taxon>
        <taxon>Pezizomycotina</taxon>
        <taxon>Eurotiomycetes</taxon>
        <taxon>Eurotiomycetidae</taxon>
        <taxon>Eurotiales</taxon>
        <taxon>Aspergillaceae</taxon>
        <taxon>Aspergillus</taxon>
        <taxon>Aspergillus subgen. Nidulantes</taxon>
    </lineage>
</organism>
<proteinExistence type="predicted"/>